<evidence type="ECO:0000259" key="1">
    <source>
        <dbReference type="Pfam" id="PF00561"/>
    </source>
</evidence>
<evidence type="ECO:0000313" key="2">
    <source>
        <dbReference type="EMBL" id="PTU33012.1"/>
    </source>
</evidence>
<evidence type="ECO:0000313" key="3">
    <source>
        <dbReference type="Proteomes" id="UP000244248"/>
    </source>
</evidence>
<sequence>MDTVSVSGTELSTMSLGRGPTVVMLHGLVIGNMASWFSSAALPLSAQRKVVLYDQRGHGDSSFASSGYDLNTQVQDLQSVLAHHGIDQEPVDLVGHSMGALIALHYSLQNPERVRRLVLVDAPMPAREHVAPSLMRVQTREGLTAWVEDELAVTRGLTGRRRERLQKRLVALLFESTLREDVYAMASESDTQLQDLKIPTLLIYGKHSPCFSAAEKLSQVLPQTRLVTLDCGHYIPEEAPIELRALLEEFLALPQVAVPSISKSEVAALVQPHGVI</sequence>
<reference evidence="2 3" key="1">
    <citation type="submission" date="2018-04" db="EMBL/GenBank/DDBJ databases">
        <title>Novel species isolated from glacier.</title>
        <authorList>
            <person name="Liu Q."/>
            <person name="Xin Y.-H."/>
        </authorList>
    </citation>
    <scope>NUCLEOTIDE SEQUENCE [LARGE SCALE GENOMIC DNA]</scope>
    <source>
        <strain evidence="2 3">GT1R17</strain>
    </source>
</reference>
<dbReference type="GO" id="GO:0016020">
    <property type="term" value="C:membrane"/>
    <property type="evidence" value="ECO:0007669"/>
    <property type="project" value="TreeGrafter"/>
</dbReference>
<dbReference type="PRINTS" id="PR00111">
    <property type="entry name" value="ABHYDROLASE"/>
</dbReference>
<dbReference type="InterPro" id="IPR029058">
    <property type="entry name" value="AB_hydrolase_fold"/>
</dbReference>
<dbReference type="EMBL" id="QANS01000001">
    <property type="protein sequence ID" value="PTU33012.1"/>
    <property type="molecule type" value="Genomic_DNA"/>
</dbReference>
<dbReference type="InterPro" id="IPR050266">
    <property type="entry name" value="AB_hydrolase_sf"/>
</dbReference>
<dbReference type="AlphaFoldDB" id="A0A2T5MKB7"/>
<feature type="domain" description="AB hydrolase-1" evidence="1">
    <location>
        <begin position="20"/>
        <end position="240"/>
    </location>
</feature>
<organism evidence="2 3">
    <name type="scientific">Stenotrophobium rhamnosiphilum</name>
    <dbReference type="NCBI Taxonomy" id="2029166"/>
    <lineage>
        <taxon>Bacteria</taxon>
        <taxon>Pseudomonadati</taxon>
        <taxon>Pseudomonadota</taxon>
        <taxon>Gammaproteobacteria</taxon>
        <taxon>Nevskiales</taxon>
        <taxon>Nevskiaceae</taxon>
        <taxon>Stenotrophobium</taxon>
    </lineage>
</organism>
<dbReference type="OrthoDB" id="9793083at2"/>
<protein>
    <recommendedName>
        <fullName evidence="1">AB hydrolase-1 domain-containing protein</fullName>
    </recommendedName>
</protein>
<dbReference type="Gene3D" id="3.40.50.1820">
    <property type="entry name" value="alpha/beta hydrolase"/>
    <property type="match status" value="1"/>
</dbReference>
<keyword evidence="3" id="KW-1185">Reference proteome</keyword>
<dbReference type="Proteomes" id="UP000244248">
    <property type="component" value="Unassembled WGS sequence"/>
</dbReference>
<accession>A0A2T5MKB7</accession>
<dbReference type="InterPro" id="IPR000073">
    <property type="entry name" value="AB_hydrolase_1"/>
</dbReference>
<comment type="caution">
    <text evidence="2">The sequence shown here is derived from an EMBL/GenBank/DDBJ whole genome shotgun (WGS) entry which is preliminary data.</text>
</comment>
<gene>
    <name evidence="2" type="ORF">CJD38_02540</name>
</gene>
<dbReference type="RefSeq" id="WP_107938719.1">
    <property type="nucleotide sequence ID" value="NZ_QANS01000001.1"/>
</dbReference>
<dbReference type="Pfam" id="PF00561">
    <property type="entry name" value="Abhydrolase_1"/>
    <property type="match status" value="1"/>
</dbReference>
<name>A0A2T5MKB7_9GAMM</name>
<dbReference type="PANTHER" id="PTHR43798:SF33">
    <property type="entry name" value="HYDROLASE, PUTATIVE (AFU_ORTHOLOGUE AFUA_2G14860)-RELATED"/>
    <property type="match status" value="1"/>
</dbReference>
<dbReference type="SUPFAM" id="SSF53474">
    <property type="entry name" value="alpha/beta-Hydrolases"/>
    <property type="match status" value="1"/>
</dbReference>
<proteinExistence type="predicted"/>
<dbReference type="PANTHER" id="PTHR43798">
    <property type="entry name" value="MONOACYLGLYCEROL LIPASE"/>
    <property type="match status" value="1"/>
</dbReference>